<dbReference type="RefSeq" id="WP_311586038.1">
    <property type="nucleotide sequence ID" value="NZ_JAVRFH010000173.1"/>
</dbReference>
<protein>
    <recommendedName>
        <fullName evidence="4">Secreted protein</fullName>
    </recommendedName>
</protein>
<feature type="chain" id="PRO_5046667862" description="Secreted protein" evidence="1">
    <location>
        <begin position="23"/>
        <end position="114"/>
    </location>
</feature>
<evidence type="ECO:0000313" key="3">
    <source>
        <dbReference type="Proteomes" id="UP001180724"/>
    </source>
</evidence>
<sequence>MRIRRALAVAAVAAALSTGVSASPAAAAQSNPSPGEVSAAAWYKTTSLGGPIRKCYAATCDQVIWADAGRTMEWSHNAYNASGNRWYYVHYVDGNGTPYDFYGWIYCGNVTAPC</sequence>
<evidence type="ECO:0000256" key="1">
    <source>
        <dbReference type="SAM" id="SignalP"/>
    </source>
</evidence>
<proteinExistence type="predicted"/>
<name>A0ABU3B259_9ACTN</name>
<comment type="caution">
    <text evidence="2">The sequence shown here is derived from an EMBL/GenBank/DDBJ whole genome shotgun (WGS) entry which is preliminary data.</text>
</comment>
<evidence type="ECO:0000313" key="2">
    <source>
        <dbReference type="EMBL" id="MDT0616521.1"/>
    </source>
</evidence>
<dbReference type="Proteomes" id="UP001180724">
    <property type="component" value="Unassembled WGS sequence"/>
</dbReference>
<dbReference type="EMBL" id="JAVRFH010000173">
    <property type="protein sequence ID" value="MDT0616521.1"/>
    <property type="molecule type" value="Genomic_DNA"/>
</dbReference>
<keyword evidence="3" id="KW-1185">Reference proteome</keyword>
<reference evidence="2" key="1">
    <citation type="submission" date="2024-05" db="EMBL/GenBank/DDBJ databases">
        <title>30 novel species of actinomycetes from the DSMZ collection.</title>
        <authorList>
            <person name="Nouioui I."/>
        </authorList>
    </citation>
    <scope>NUCLEOTIDE SEQUENCE</scope>
    <source>
        <strain evidence="2">DSM 40712</strain>
    </source>
</reference>
<feature type="signal peptide" evidence="1">
    <location>
        <begin position="1"/>
        <end position="22"/>
    </location>
</feature>
<keyword evidence="1" id="KW-0732">Signal</keyword>
<organism evidence="2 3">
    <name type="scientific">Streptomyces lancefieldiae</name>
    <dbReference type="NCBI Taxonomy" id="3075520"/>
    <lineage>
        <taxon>Bacteria</taxon>
        <taxon>Bacillati</taxon>
        <taxon>Actinomycetota</taxon>
        <taxon>Actinomycetes</taxon>
        <taxon>Kitasatosporales</taxon>
        <taxon>Streptomycetaceae</taxon>
        <taxon>Streptomyces</taxon>
    </lineage>
</organism>
<evidence type="ECO:0008006" key="4">
    <source>
        <dbReference type="Google" id="ProtNLM"/>
    </source>
</evidence>
<gene>
    <name evidence="2" type="ORF">RM812_41275</name>
</gene>
<accession>A0ABU3B259</accession>